<comment type="caution">
    <text evidence="1">The sequence shown here is derived from an EMBL/GenBank/DDBJ whole genome shotgun (WGS) entry which is preliminary data.</text>
</comment>
<gene>
    <name evidence="1" type="ORF">AB4Y32_21965</name>
</gene>
<accession>A0ACC6U4C1</accession>
<dbReference type="EMBL" id="JBFRCH010000013">
    <property type="protein sequence ID" value="MEX3934421.1"/>
    <property type="molecule type" value="Genomic_DNA"/>
</dbReference>
<dbReference type="Proteomes" id="UP001558850">
    <property type="component" value="Unassembled WGS sequence"/>
</dbReference>
<name>A0ACC6U4C1_9BURK</name>
<reference evidence="1" key="1">
    <citation type="submission" date="2024-07" db="EMBL/GenBank/DDBJ databases">
        <title>A survey of Mimosa microsymbionts across Brazilian biomes reveals a high diversity of Paraburkholderia nodulating endemic species, but also that Cupriavidus is common as a symbiont of widespread species.</title>
        <authorList>
            <person name="Rouws L."/>
            <person name="Barauna A."/>
            <person name="Beukes C."/>
            <person name="Rouws J.R.C."/>
            <person name="De Faria S.M."/>
            <person name="Gross E."/>
            <person name="Bueno Dos Reis Junior F."/>
            <person name="Simon M.F."/>
            <person name="Maluk M."/>
            <person name="Odee D.W."/>
            <person name="Kenicer G."/>
            <person name="Young J.P.W."/>
            <person name="Reis V.M."/>
            <person name="Zilli J."/>
            <person name="James E.K."/>
        </authorList>
    </citation>
    <scope>NUCLEOTIDE SEQUENCE</scope>
    <source>
        <strain evidence="1">EG181B</strain>
    </source>
</reference>
<evidence type="ECO:0000313" key="2">
    <source>
        <dbReference type="Proteomes" id="UP001558850"/>
    </source>
</evidence>
<evidence type="ECO:0000313" key="1">
    <source>
        <dbReference type="EMBL" id="MEX3934421.1"/>
    </source>
</evidence>
<proteinExistence type="predicted"/>
<organism evidence="1 2">
    <name type="scientific">Paraburkholderia phymatum</name>
    <dbReference type="NCBI Taxonomy" id="148447"/>
    <lineage>
        <taxon>Bacteria</taxon>
        <taxon>Pseudomonadati</taxon>
        <taxon>Pseudomonadota</taxon>
        <taxon>Betaproteobacteria</taxon>
        <taxon>Burkholderiales</taxon>
        <taxon>Burkholderiaceae</taxon>
        <taxon>Paraburkholderia</taxon>
    </lineage>
</organism>
<sequence>MRRPRELQTRPILNATTSRTKTLIPLRSVQRLHALTPRFDEVRALCDALDSTGLYPFAVECAHPLDVHARQFPRASGYPEDAATGIAAAALLYGAVYYGLLASGASGASGAPGVTVHQGYALGKPSCICVEPRDPDDSGAGCWISGTVDRMTLAPLP</sequence>
<keyword evidence="2" id="KW-1185">Reference proteome</keyword>
<protein>
    <submittedName>
        <fullName evidence="1">PhzF family phenazine biosynthesis protein</fullName>
    </submittedName>
</protein>